<evidence type="ECO:0000313" key="1">
    <source>
        <dbReference type="EMBL" id="MDV7215740.1"/>
    </source>
</evidence>
<comment type="caution">
    <text evidence="1">The sequence shown here is derived from an EMBL/GenBank/DDBJ whole genome shotgun (WGS) entry which is preliminary data.</text>
</comment>
<accession>A0ABU4F580</accession>
<protein>
    <recommendedName>
        <fullName evidence="3">Formate hydrogenlyase regulatory protein HycA</fullName>
    </recommendedName>
</protein>
<dbReference type="RefSeq" id="WP_019055261.1">
    <property type="nucleotide sequence ID" value="NZ_JAPEMW010000001.1"/>
</dbReference>
<dbReference type="EMBL" id="JAWMAJ010000017">
    <property type="protein sequence ID" value="MDV7215740.1"/>
    <property type="molecule type" value="Genomic_DNA"/>
</dbReference>
<name>A0ABU4F580_9ACTN</name>
<keyword evidence="2" id="KW-1185">Reference proteome</keyword>
<reference evidence="1 2" key="1">
    <citation type="submission" date="2023-10" db="EMBL/GenBank/DDBJ databases">
        <title>Characterization of rhizosphere-enriched actinobacteria from wheat plants lab-grown on chernevaya soil.</title>
        <authorList>
            <person name="Tikhonova E.N."/>
            <person name="Konopkin A."/>
            <person name="Kravchenko I.K."/>
        </authorList>
    </citation>
    <scope>NUCLEOTIDE SEQUENCE [LARGE SCALE GENOMIC DNA]</scope>
    <source>
        <strain evidence="1 2">RR29</strain>
    </source>
</reference>
<proteinExistence type="predicted"/>
<gene>
    <name evidence="1" type="ORF">R5A26_07225</name>
</gene>
<evidence type="ECO:0000313" key="2">
    <source>
        <dbReference type="Proteomes" id="UP001187346"/>
    </source>
</evidence>
<sequence>MAVPEVIPIAYEPNQRSGAVGRYADGQFLASVTYAFPQGFRPDDGWEEQKRLYTVLHTFDAAGRYRDSEIWCAGTWAEQQRAPHGDGSVLSQARIHLAKLLRALPRRSYTDIAIRPFQRTVDGVLFGLLIEQDEDGSWAELYPDRHAFGPPWDGTYDS</sequence>
<evidence type="ECO:0008006" key="3">
    <source>
        <dbReference type="Google" id="ProtNLM"/>
    </source>
</evidence>
<dbReference type="Proteomes" id="UP001187346">
    <property type="component" value="Unassembled WGS sequence"/>
</dbReference>
<organism evidence="1 2">
    <name type="scientific">Streptomyces prunicolor</name>
    <dbReference type="NCBI Taxonomy" id="67348"/>
    <lineage>
        <taxon>Bacteria</taxon>
        <taxon>Bacillati</taxon>
        <taxon>Actinomycetota</taxon>
        <taxon>Actinomycetes</taxon>
        <taxon>Kitasatosporales</taxon>
        <taxon>Streptomycetaceae</taxon>
        <taxon>Streptomyces</taxon>
    </lineage>
</organism>